<proteinExistence type="predicted"/>
<evidence type="ECO:0000313" key="2">
    <source>
        <dbReference type="EMBL" id="SEN89064.1"/>
    </source>
</evidence>
<dbReference type="OrthoDB" id="3292504at2"/>
<name>A0A1H8K7Z7_9ACTN</name>
<evidence type="ECO:0000313" key="3">
    <source>
        <dbReference type="Proteomes" id="UP000198953"/>
    </source>
</evidence>
<reference evidence="2 3" key="1">
    <citation type="submission" date="2016-10" db="EMBL/GenBank/DDBJ databases">
        <authorList>
            <person name="de Groot N.N."/>
        </authorList>
    </citation>
    <scope>NUCLEOTIDE SEQUENCE [LARGE SCALE GENOMIC DNA]</scope>
    <source>
        <strain evidence="2 3">DSM 43357</strain>
    </source>
</reference>
<sequence length="285" mass="31499">MTATASDVIPGVYDISEELYHSDPVPGGSLSSSSARKLLPPSCPALFRWYISRPQPPRKEFDFGHAAHLMVLGTGPELVVVEAKDWRTKAAKEQRDAAYQSGKVPILVGEHRQAKAMAAALRAHPIASAVLNPEIGDPEQTLIWQDSQTGVWRRARLDWLPNGGADRFIVADYKTTRSANPAAIQRSVYSYGYHAQQAWYLDGVEALGLAADPAMVFIFQEKMPPYLVTVVQLDSAAVRAGRAMNRQAIDIYRQCVETGRWPGYTDDIPLISLPAWADYPFEETS</sequence>
<dbReference type="STRING" id="46177.SAMN05660976_08546"/>
<dbReference type="Gene3D" id="3.90.320.10">
    <property type="match status" value="1"/>
</dbReference>
<dbReference type="RefSeq" id="WP_091106139.1">
    <property type="nucleotide sequence ID" value="NZ_FOBF01000053.1"/>
</dbReference>
<gene>
    <name evidence="2" type="ORF">SAMN05660976_08546</name>
</gene>
<evidence type="ECO:0000259" key="1">
    <source>
        <dbReference type="Pfam" id="PF12684"/>
    </source>
</evidence>
<dbReference type="InterPro" id="IPR024432">
    <property type="entry name" value="Put_RecE_PDDEXK-like_dom"/>
</dbReference>
<protein>
    <submittedName>
        <fullName evidence="2">PD-(D/E)XK nuclease superfamily</fullName>
    </submittedName>
</protein>
<dbReference type="Proteomes" id="UP000198953">
    <property type="component" value="Unassembled WGS sequence"/>
</dbReference>
<dbReference type="AlphaFoldDB" id="A0A1H8K7Z7"/>
<dbReference type="InterPro" id="IPR011604">
    <property type="entry name" value="PDDEXK-like_dom_sf"/>
</dbReference>
<accession>A0A1H8K7Z7</accession>
<organism evidence="2 3">
    <name type="scientific">Nonomuraea pusilla</name>
    <dbReference type="NCBI Taxonomy" id="46177"/>
    <lineage>
        <taxon>Bacteria</taxon>
        <taxon>Bacillati</taxon>
        <taxon>Actinomycetota</taxon>
        <taxon>Actinomycetes</taxon>
        <taxon>Streptosporangiales</taxon>
        <taxon>Streptosporangiaceae</taxon>
        <taxon>Nonomuraea</taxon>
    </lineage>
</organism>
<keyword evidence="3" id="KW-1185">Reference proteome</keyword>
<feature type="domain" description="Putative exodeoxyribonuclease 8 PDDEXK-like" evidence="1">
    <location>
        <begin position="89"/>
        <end position="268"/>
    </location>
</feature>
<dbReference type="Pfam" id="PF12684">
    <property type="entry name" value="DUF3799"/>
    <property type="match status" value="1"/>
</dbReference>
<dbReference type="EMBL" id="FOBF01000053">
    <property type="protein sequence ID" value="SEN89064.1"/>
    <property type="molecule type" value="Genomic_DNA"/>
</dbReference>